<evidence type="ECO:0000313" key="5">
    <source>
        <dbReference type="Proteomes" id="UP000717585"/>
    </source>
</evidence>
<feature type="compositionally biased region" description="Low complexity" evidence="2">
    <location>
        <begin position="264"/>
        <end position="274"/>
    </location>
</feature>
<evidence type="ECO:0000256" key="1">
    <source>
        <dbReference type="ARBA" id="ARBA00012513"/>
    </source>
</evidence>
<dbReference type="EMBL" id="JAHDYR010000020">
    <property type="protein sequence ID" value="KAG9393771.1"/>
    <property type="molecule type" value="Genomic_DNA"/>
</dbReference>
<feature type="compositionally biased region" description="Polar residues" evidence="2">
    <location>
        <begin position="241"/>
        <end position="255"/>
    </location>
</feature>
<feature type="compositionally biased region" description="Basic residues" evidence="2">
    <location>
        <begin position="329"/>
        <end position="341"/>
    </location>
</feature>
<keyword evidence="4" id="KW-0808">Transferase</keyword>
<accession>A0A8J6BXS1</accession>
<dbReference type="OrthoDB" id="5979581at2759"/>
<dbReference type="AlphaFoldDB" id="A0A8J6BXS1"/>
<proteinExistence type="predicted"/>
<dbReference type="InterPro" id="IPR008271">
    <property type="entry name" value="Ser/Thr_kinase_AS"/>
</dbReference>
<dbReference type="Proteomes" id="UP000717585">
    <property type="component" value="Unassembled WGS sequence"/>
</dbReference>
<protein>
    <recommendedName>
        <fullName evidence="1">non-specific serine/threonine protein kinase</fullName>
        <ecNumber evidence="1">2.7.11.1</ecNumber>
    </recommendedName>
</protein>
<dbReference type="SMART" id="SM00220">
    <property type="entry name" value="S_TKc"/>
    <property type="match status" value="1"/>
</dbReference>
<keyword evidence="5" id="KW-1185">Reference proteome</keyword>
<evidence type="ECO:0000256" key="2">
    <source>
        <dbReference type="SAM" id="MobiDB-lite"/>
    </source>
</evidence>
<feature type="region of interest" description="Disordered" evidence="2">
    <location>
        <begin position="223"/>
        <end position="341"/>
    </location>
</feature>
<dbReference type="Pfam" id="PF00069">
    <property type="entry name" value="Pkinase"/>
    <property type="match status" value="1"/>
</dbReference>
<dbReference type="EC" id="2.7.11.1" evidence="1"/>
<sequence length="341" mass="37803">MIMSLCGPNLGVLRKSRPEQRFSLSTTLKLGVSMTSCIRDVHAAGYVHRDVKPSNFVLGHNNNRVYIIDFGLSRRNVDEAGQLLPERECPGFRGTARYASVASHQCKDLAPRDDYWSLLYLMIEMLTGFLPWRRLKDRDRIGEAKSRCTTHDTLTSGLPGCFEKLLTYIKSLDFTDRVDHGKVQAMFLDVMRARGLSPGAEYDWCCDSQPSLYRPTTGLYAHGMGQPPLSSSFPETRRPSRPSTLSHVQLPSVSTPAEAVPLITSRTGDSTRTRSFARLPSLDRGWVRGSSGGHGSDSPATVDSPPSVPPSPLKAFCSSRGGLESTRTHSVRHPRAHRSRF</sequence>
<comment type="caution">
    <text evidence="4">The sequence shown here is derived from an EMBL/GenBank/DDBJ whole genome shotgun (WGS) entry which is preliminary data.</text>
</comment>
<keyword evidence="4" id="KW-0418">Kinase</keyword>
<dbReference type="Gene3D" id="1.10.510.10">
    <property type="entry name" value="Transferase(Phosphotransferase) domain 1"/>
    <property type="match status" value="1"/>
</dbReference>
<dbReference type="GO" id="GO:0005524">
    <property type="term" value="F:ATP binding"/>
    <property type="evidence" value="ECO:0007669"/>
    <property type="project" value="InterPro"/>
</dbReference>
<dbReference type="InterPro" id="IPR011009">
    <property type="entry name" value="Kinase-like_dom_sf"/>
</dbReference>
<reference evidence="4" key="1">
    <citation type="submission" date="2021-05" db="EMBL/GenBank/DDBJ databases">
        <title>A free-living protist that lacks canonical eukaryotic 1 DNA replication and segregation systems.</title>
        <authorList>
            <person name="Salas-Leiva D.E."/>
            <person name="Tromer E.C."/>
            <person name="Curtis B.A."/>
            <person name="Jerlstrom-Hultqvist J."/>
            <person name="Kolisko M."/>
            <person name="Yi Z."/>
            <person name="Salas-Leiva J.S."/>
            <person name="Gallot-Lavallee L."/>
            <person name="Kops G.J.P.L."/>
            <person name="Archibald J.M."/>
            <person name="Simpson A.G.B."/>
            <person name="Roger A.J."/>
        </authorList>
    </citation>
    <scope>NUCLEOTIDE SEQUENCE</scope>
    <source>
        <strain evidence="4">BICM</strain>
    </source>
</reference>
<evidence type="ECO:0000313" key="4">
    <source>
        <dbReference type="EMBL" id="KAG9393771.1"/>
    </source>
</evidence>
<gene>
    <name evidence="4" type="ORF">J8273_4634</name>
</gene>
<dbReference type="InterPro" id="IPR000719">
    <property type="entry name" value="Prot_kinase_dom"/>
</dbReference>
<dbReference type="SUPFAM" id="SSF56112">
    <property type="entry name" value="Protein kinase-like (PK-like)"/>
    <property type="match status" value="1"/>
</dbReference>
<dbReference type="PANTHER" id="PTHR11909">
    <property type="entry name" value="CASEIN KINASE-RELATED"/>
    <property type="match status" value="1"/>
</dbReference>
<organism evidence="4 5">
    <name type="scientific">Carpediemonas membranifera</name>
    <dbReference type="NCBI Taxonomy" id="201153"/>
    <lineage>
        <taxon>Eukaryota</taxon>
        <taxon>Metamonada</taxon>
        <taxon>Carpediemonas-like organisms</taxon>
        <taxon>Carpediemonas</taxon>
    </lineage>
</organism>
<dbReference type="PROSITE" id="PS50011">
    <property type="entry name" value="PROTEIN_KINASE_DOM"/>
    <property type="match status" value="1"/>
</dbReference>
<name>A0A8J6BXS1_9EUKA</name>
<dbReference type="PROSITE" id="PS00108">
    <property type="entry name" value="PROTEIN_KINASE_ST"/>
    <property type="match status" value="1"/>
</dbReference>
<dbReference type="InterPro" id="IPR050235">
    <property type="entry name" value="CK1_Ser-Thr_kinase"/>
</dbReference>
<evidence type="ECO:0000259" key="3">
    <source>
        <dbReference type="PROSITE" id="PS50011"/>
    </source>
</evidence>
<feature type="domain" description="Protein kinase" evidence="3">
    <location>
        <begin position="1"/>
        <end position="188"/>
    </location>
</feature>
<dbReference type="GO" id="GO:0004674">
    <property type="term" value="F:protein serine/threonine kinase activity"/>
    <property type="evidence" value="ECO:0007669"/>
    <property type="project" value="UniProtKB-EC"/>
</dbReference>
<feature type="compositionally biased region" description="Low complexity" evidence="2">
    <location>
        <begin position="296"/>
        <end position="305"/>
    </location>
</feature>